<dbReference type="AlphaFoldDB" id="A0A8N4ETX0"/>
<evidence type="ECO:0000256" key="3">
    <source>
        <dbReference type="PROSITE-ProRule" id="PRU00023"/>
    </source>
</evidence>
<protein>
    <submittedName>
        <fullName evidence="6">Ankyrin repeat protein RF_0381 isoform X1</fullName>
    </submittedName>
</protein>
<reference evidence="6" key="1">
    <citation type="submission" date="2025-08" db="UniProtKB">
        <authorList>
            <consortium name="RefSeq"/>
        </authorList>
    </citation>
    <scope>IDENTIFICATION</scope>
</reference>
<dbReference type="GO" id="GO:0004842">
    <property type="term" value="F:ubiquitin-protein transferase activity"/>
    <property type="evidence" value="ECO:0007669"/>
    <property type="project" value="TreeGrafter"/>
</dbReference>
<dbReference type="SUPFAM" id="SSF48403">
    <property type="entry name" value="Ankyrin repeat"/>
    <property type="match status" value="1"/>
</dbReference>
<feature type="region of interest" description="Disordered" evidence="4">
    <location>
        <begin position="1"/>
        <end position="21"/>
    </location>
</feature>
<evidence type="ECO:0000313" key="5">
    <source>
        <dbReference type="Proteomes" id="UP000504607"/>
    </source>
</evidence>
<evidence type="ECO:0000256" key="1">
    <source>
        <dbReference type="ARBA" id="ARBA00022737"/>
    </source>
</evidence>
<feature type="repeat" description="ANK" evidence="3">
    <location>
        <begin position="98"/>
        <end position="130"/>
    </location>
</feature>
<name>A0A8N4ETX0_ELAGV</name>
<dbReference type="OrthoDB" id="539213at2759"/>
<keyword evidence="1" id="KW-0677">Repeat</keyword>
<dbReference type="PANTHER" id="PTHR24171">
    <property type="entry name" value="ANKYRIN REPEAT DOMAIN-CONTAINING PROTEIN 39-RELATED"/>
    <property type="match status" value="1"/>
</dbReference>
<gene>
    <name evidence="6" type="primary">LOC105033536</name>
</gene>
<sequence>MGNPRAPSKRNQGGSESDLHAAARSGDLRTVESICNSNPLAVNSRDRHSRTPSSVVWYCFLDINDLKLRLHLAAWSGQTDVVRFLCKNKADVGAAAMDDTAAIHFASQKGHLEIVRILLASGVSVKAANRKGLTPLHYAAQGSHLELIKYLVRKGASLTAKTKSGQTPLDSAPTKEIRSFLLECEKSSTKGDQSTTSKKGKESALAQPVNEINTGSNAKDIVSEVDDEDTDATEKRKGEETNDESLPKPKKAKVSLEHLLAENDGQEEEEE</sequence>
<proteinExistence type="predicted"/>
<dbReference type="InterPro" id="IPR036770">
    <property type="entry name" value="Ankyrin_rpt-contain_sf"/>
</dbReference>
<dbReference type="PROSITE" id="PS50297">
    <property type="entry name" value="ANK_REP_REGION"/>
    <property type="match status" value="2"/>
</dbReference>
<dbReference type="GO" id="GO:0085020">
    <property type="term" value="P:protein K6-linked ubiquitination"/>
    <property type="evidence" value="ECO:0007669"/>
    <property type="project" value="TreeGrafter"/>
</dbReference>
<evidence type="ECO:0000313" key="6">
    <source>
        <dbReference type="RefSeq" id="XP_029117189.1"/>
    </source>
</evidence>
<keyword evidence="2 3" id="KW-0040">ANK repeat</keyword>
<dbReference type="PANTHER" id="PTHR24171:SF8">
    <property type="entry name" value="BRCA1-ASSOCIATED RING DOMAIN PROTEIN 1"/>
    <property type="match status" value="1"/>
</dbReference>
<evidence type="ECO:0000256" key="4">
    <source>
        <dbReference type="SAM" id="MobiDB-lite"/>
    </source>
</evidence>
<dbReference type="PROSITE" id="PS50088">
    <property type="entry name" value="ANK_REPEAT"/>
    <property type="match status" value="2"/>
</dbReference>
<dbReference type="InterPro" id="IPR002110">
    <property type="entry name" value="Ankyrin_rpt"/>
</dbReference>
<feature type="region of interest" description="Disordered" evidence="4">
    <location>
        <begin position="183"/>
        <end position="271"/>
    </location>
</feature>
<dbReference type="Gene3D" id="1.25.40.20">
    <property type="entry name" value="Ankyrin repeat-containing domain"/>
    <property type="match status" value="1"/>
</dbReference>
<organism evidence="5 6">
    <name type="scientific">Elaeis guineensis var. tenera</name>
    <name type="common">Oil palm</name>
    <dbReference type="NCBI Taxonomy" id="51953"/>
    <lineage>
        <taxon>Eukaryota</taxon>
        <taxon>Viridiplantae</taxon>
        <taxon>Streptophyta</taxon>
        <taxon>Embryophyta</taxon>
        <taxon>Tracheophyta</taxon>
        <taxon>Spermatophyta</taxon>
        <taxon>Magnoliopsida</taxon>
        <taxon>Liliopsida</taxon>
        <taxon>Arecaceae</taxon>
        <taxon>Arecoideae</taxon>
        <taxon>Cocoseae</taxon>
        <taxon>Elaeidinae</taxon>
        <taxon>Elaeis</taxon>
    </lineage>
</organism>
<dbReference type="Pfam" id="PF12796">
    <property type="entry name" value="Ank_2"/>
    <property type="match status" value="1"/>
</dbReference>
<evidence type="ECO:0000256" key="2">
    <source>
        <dbReference type="ARBA" id="ARBA00023043"/>
    </source>
</evidence>
<accession>A0A8N4ETX0</accession>
<dbReference type="SMART" id="SM00248">
    <property type="entry name" value="ANK"/>
    <property type="match status" value="4"/>
</dbReference>
<dbReference type="RefSeq" id="XP_029117189.1">
    <property type="nucleotide sequence ID" value="XM_029261356.1"/>
</dbReference>
<feature type="repeat" description="ANK" evidence="3">
    <location>
        <begin position="131"/>
        <end position="163"/>
    </location>
</feature>
<dbReference type="Proteomes" id="UP000504607">
    <property type="component" value="Unplaced"/>
</dbReference>
<keyword evidence="5" id="KW-1185">Reference proteome</keyword>